<comment type="caution">
    <text evidence="1">The sequence shown here is derived from an EMBL/GenBank/DDBJ whole genome shotgun (WGS) entry which is preliminary data.</text>
</comment>
<evidence type="ECO:0000313" key="1">
    <source>
        <dbReference type="EMBL" id="GAA0162633.1"/>
    </source>
</evidence>
<sequence>MKGPVASRGGGGGGVGVEVRGVGVMLAVNRRKRVFGFLVNLLCTCSPEVFSHSDFSFHEDDKGYVVGGDLIFLQQYGSLSGKVHDLLLEKEPLLYWMSQYPMEVPAVVLAPFPLFATMVLLHPMHAHADGRGLRQLVLTFEAEAPPPVDVVSNRFFLALLGTG</sequence>
<accession>A0AAV3QJB3</accession>
<protein>
    <submittedName>
        <fullName evidence="1">Uncharacterized protein</fullName>
    </submittedName>
</protein>
<organism evidence="1 2">
    <name type="scientific">Lithospermum erythrorhizon</name>
    <name type="common">Purple gromwell</name>
    <name type="synonym">Lithospermum officinale var. erythrorhizon</name>
    <dbReference type="NCBI Taxonomy" id="34254"/>
    <lineage>
        <taxon>Eukaryota</taxon>
        <taxon>Viridiplantae</taxon>
        <taxon>Streptophyta</taxon>
        <taxon>Embryophyta</taxon>
        <taxon>Tracheophyta</taxon>
        <taxon>Spermatophyta</taxon>
        <taxon>Magnoliopsida</taxon>
        <taxon>eudicotyledons</taxon>
        <taxon>Gunneridae</taxon>
        <taxon>Pentapetalae</taxon>
        <taxon>asterids</taxon>
        <taxon>lamiids</taxon>
        <taxon>Boraginales</taxon>
        <taxon>Boraginaceae</taxon>
        <taxon>Boraginoideae</taxon>
        <taxon>Lithospermeae</taxon>
        <taxon>Lithospermum</taxon>
    </lineage>
</organism>
<dbReference type="Proteomes" id="UP001454036">
    <property type="component" value="Unassembled WGS sequence"/>
</dbReference>
<dbReference type="EMBL" id="BAABME010004510">
    <property type="protein sequence ID" value="GAA0162633.1"/>
    <property type="molecule type" value="Genomic_DNA"/>
</dbReference>
<dbReference type="AlphaFoldDB" id="A0AAV3QJB3"/>
<proteinExistence type="predicted"/>
<reference evidence="1 2" key="1">
    <citation type="submission" date="2024-01" db="EMBL/GenBank/DDBJ databases">
        <title>The complete chloroplast genome sequence of Lithospermum erythrorhizon: insights into the phylogenetic relationship among Boraginaceae species and the maternal lineages of purple gromwells.</title>
        <authorList>
            <person name="Okada T."/>
            <person name="Watanabe K."/>
        </authorList>
    </citation>
    <scope>NUCLEOTIDE SEQUENCE [LARGE SCALE GENOMIC DNA]</scope>
</reference>
<name>A0AAV3QJB3_LITER</name>
<evidence type="ECO:0000313" key="2">
    <source>
        <dbReference type="Proteomes" id="UP001454036"/>
    </source>
</evidence>
<keyword evidence="2" id="KW-1185">Reference proteome</keyword>
<gene>
    <name evidence="1" type="ORF">LIER_18677</name>
</gene>